<accession>A0A1M5V6U2</accession>
<organism evidence="1 2">
    <name type="scientific">Flavobacterium johnsoniae</name>
    <name type="common">Cytophaga johnsonae</name>
    <dbReference type="NCBI Taxonomy" id="986"/>
    <lineage>
        <taxon>Bacteria</taxon>
        <taxon>Pseudomonadati</taxon>
        <taxon>Bacteroidota</taxon>
        <taxon>Flavobacteriia</taxon>
        <taxon>Flavobacteriales</taxon>
        <taxon>Flavobacteriaceae</taxon>
        <taxon>Flavobacterium</taxon>
    </lineage>
</organism>
<name>A0A1M5V6U2_FLAJO</name>
<dbReference type="AlphaFoldDB" id="A0A1M5V6U2"/>
<dbReference type="RefSeq" id="WP_073411298.1">
    <property type="nucleotide sequence ID" value="NZ_CP158862.1"/>
</dbReference>
<dbReference type="Proteomes" id="UP000184112">
    <property type="component" value="Unassembled WGS sequence"/>
</dbReference>
<evidence type="ECO:0000313" key="1">
    <source>
        <dbReference type="EMBL" id="SHH70920.1"/>
    </source>
</evidence>
<sequence>MIQKLHLLILLFITISMHAQVPRGFSFGVGMNQTMLDSKDLLADSNISYTAGLTYNTGYHESFNYEITTLISGNALKLDYVDSEALTVRQAKYILHSFDVGFNMNYYIITPDEDKFYFGPSAGVYISANTGQLDAKEDANDQYYLPYRLTENSLADINKLNYGVSFGLTGGYNKFRLALKYNLGLSNLLSDVQTDSYSETNTYTGPSLEGKLHTVSLILYYKIFR</sequence>
<protein>
    <submittedName>
        <fullName evidence="1">Outer membrane protein beta-barrel domain-containing protein</fullName>
    </submittedName>
</protein>
<gene>
    <name evidence="1" type="ORF">SAMN05444388_11614</name>
</gene>
<reference evidence="1 2" key="1">
    <citation type="submission" date="2016-11" db="EMBL/GenBank/DDBJ databases">
        <authorList>
            <person name="Jaros S."/>
            <person name="Januszkiewicz K."/>
            <person name="Wedrychowicz H."/>
        </authorList>
    </citation>
    <scope>NUCLEOTIDE SEQUENCE [LARGE SCALE GENOMIC DNA]</scope>
    <source>
        <strain evidence="1 2">DSM 6792</strain>
    </source>
</reference>
<proteinExistence type="predicted"/>
<dbReference type="EMBL" id="FQWH01000016">
    <property type="protein sequence ID" value="SHH70920.1"/>
    <property type="molecule type" value="Genomic_DNA"/>
</dbReference>
<evidence type="ECO:0000313" key="2">
    <source>
        <dbReference type="Proteomes" id="UP000184112"/>
    </source>
</evidence>